<evidence type="ECO:0000313" key="2">
    <source>
        <dbReference type="Proteomes" id="UP001630127"/>
    </source>
</evidence>
<proteinExistence type="predicted"/>
<evidence type="ECO:0000313" key="1">
    <source>
        <dbReference type="EMBL" id="KAL3509028.1"/>
    </source>
</evidence>
<name>A0ABD2YU27_9GENT</name>
<comment type="caution">
    <text evidence="1">The sequence shown here is derived from an EMBL/GenBank/DDBJ whole genome shotgun (WGS) entry which is preliminary data.</text>
</comment>
<accession>A0ABD2YU27</accession>
<gene>
    <name evidence="1" type="ORF">ACH5RR_028429</name>
</gene>
<dbReference type="Proteomes" id="UP001630127">
    <property type="component" value="Unassembled WGS sequence"/>
</dbReference>
<reference evidence="1 2" key="1">
    <citation type="submission" date="2024-11" db="EMBL/GenBank/DDBJ databases">
        <title>A near-complete genome assembly of Cinchona calisaya.</title>
        <authorList>
            <person name="Lian D.C."/>
            <person name="Zhao X.W."/>
            <person name="Wei L."/>
        </authorList>
    </citation>
    <scope>NUCLEOTIDE SEQUENCE [LARGE SCALE GENOMIC DNA]</scope>
    <source>
        <tissue evidence="1">Nenye</tissue>
    </source>
</reference>
<dbReference type="EMBL" id="JBJUIK010000012">
    <property type="protein sequence ID" value="KAL3509028.1"/>
    <property type="molecule type" value="Genomic_DNA"/>
</dbReference>
<sequence length="387" mass="44928">MAEASIPVNSVLHDMELLQSNLQKRDSFRIREDFETLKLNLQFLKTFLLCSRKWSNYNHQVFLESPIHDNKVCRLPSFLLTIQDSANKFRRDIQSLRHRSENDDLVDFLDSVLQNLDYIVQKMVNDNRALWAQVESLEDTLTFLKSFIGFAKLFCRELHQLEDDPLTHIQFVALNIGRISYTLILSYNTSFMVSVKGQLQILYEGLRFFRSIPRKQREQMNELDGKIVTVLSEAGILICPLYVNEVNVDSSSVIRDSMKPPFGPHLNRYCYVRPPCQFSPLHSAELYSRFEPGCKAFCSHNGDAFHQLSCPKEGFTDSHDCYAMLVNTNCDFKLIENQNTEVEILIGNIILEFVLQFLQLIGWNYHQKWLQFQYLNLLTASLAMLGA</sequence>
<keyword evidence="2" id="KW-1185">Reference proteome</keyword>
<protein>
    <submittedName>
        <fullName evidence="1">Uncharacterized protein</fullName>
    </submittedName>
</protein>
<organism evidence="1 2">
    <name type="scientific">Cinchona calisaya</name>
    <dbReference type="NCBI Taxonomy" id="153742"/>
    <lineage>
        <taxon>Eukaryota</taxon>
        <taxon>Viridiplantae</taxon>
        <taxon>Streptophyta</taxon>
        <taxon>Embryophyta</taxon>
        <taxon>Tracheophyta</taxon>
        <taxon>Spermatophyta</taxon>
        <taxon>Magnoliopsida</taxon>
        <taxon>eudicotyledons</taxon>
        <taxon>Gunneridae</taxon>
        <taxon>Pentapetalae</taxon>
        <taxon>asterids</taxon>
        <taxon>lamiids</taxon>
        <taxon>Gentianales</taxon>
        <taxon>Rubiaceae</taxon>
        <taxon>Cinchonoideae</taxon>
        <taxon>Cinchoneae</taxon>
        <taxon>Cinchona</taxon>
    </lineage>
</organism>
<dbReference type="AlphaFoldDB" id="A0ABD2YU27"/>